<dbReference type="NCBIfam" id="TIGR01554">
    <property type="entry name" value="major_cap_HK97"/>
    <property type="match status" value="1"/>
</dbReference>
<evidence type="ECO:0000259" key="3">
    <source>
        <dbReference type="Pfam" id="PF05065"/>
    </source>
</evidence>
<reference evidence="4" key="1">
    <citation type="journal article" date="2015" name="Nature">
        <title>Complex archaea that bridge the gap between prokaryotes and eukaryotes.</title>
        <authorList>
            <person name="Spang A."/>
            <person name="Saw J.H."/>
            <person name="Jorgensen S.L."/>
            <person name="Zaremba-Niedzwiedzka K."/>
            <person name="Martijn J."/>
            <person name="Lind A.E."/>
            <person name="van Eijk R."/>
            <person name="Schleper C."/>
            <person name="Guy L."/>
            <person name="Ettema T.J."/>
        </authorList>
    </citation>
    <scope>NUCLEOTIDE SEQUENCE</scope>
</reference>
<dbReference type="InterPro" id="IPR054612">
    <property type="entry name" value="Phage_capsid-like_C"/>
</dbReference>
<evidence type="ECO:0000256" key="1">
    <source>
        <dbReference type="ARBA" id="ARBA00004328"/>
    </source>
</evidence>
<protein>
    <recommendedName>
        <fullName evidence="3">Phage capsid-like C-terminal domain-containing protein</fullName>
    </recommendedName>
</protein>
<sequence length="396" mass="43562">MDKATLKRLEDVLRGVSGQIKLLQKEKIGSTAALEALGEEMEKRLREQIMTEVLQKLPGDRMVDLHGKAAASRKRLNEQCHFMLQHEQARKAPQTEMKALGLDVGSAGGFLVAEEFRAEVQRKLIKRSVIRPNTRVFTGVGKKGTLPQETGTVNTTWENENVKGTENTNPKFGALSWNLNKLRVLEKISDELVMNSEVDIVDLVTDLIAEQIEVEEDKVFMNGSGSNRPSGLRLLANVGSRALTGALDYDFFVDLKHDLLSQYRRGGTWLMENTILALTAKVKDSNGLPIFVSLNSFGSFTTENTPVNTVGFILGSPVLEQNNIPTNLGAGSDESEIWFTDLMKSYIIFDGGTMEVSSTTEGFETFESDQIGIKAKMFVDGKGNIAEAAVKGTAVK</sequence>
<dbReference type="AlphaFoldDB" id="A0A0F9V7B4"/>
<dbReference type="Pfam" id="PF05065">
    <property type="entry name" value="Phage_capsid"/>
    <property type="match status" value="1"/>
</dbReference>
<organism evidence="4">
    <name type="scientific">marine sediment metagenome</name>
    <dbReference type="NCBI Taxonomy" id="412755"/>
    <lineage>
        <taxon>unclassified sequences</taxon>
        <taxon>metagenomes</taxon>
        <taxon>ecological metagenomes</taxon>
    </lineage>
</organism>
<evidence type="ECO:0000256" key="2">
    <source>
        <dbReference type="ARBA" id="ARBA00022844"/>
    </source>
</evidence>
<dbReference type="EMBL" id="LAZR01000427">
    <property type="protein sequence ID" value="KKN69396.1"/>
    <property type="molecule type" value="Genomic_DNA"/>
</dbReference>
<dbReference type="InterPro" id="IPR024455">
    <property type="entry name" value="Phage_capsid"/>
</dbReference>
<proteinExistence type="predicted"/>
<gene>
    <name evidence="4" type="ORF">LCGC14_0441230</name>
</gene>
<accession>A0A0F9V7B4</accession>
<comment type="subcellular location">
    <subcellularLocation>
        <location evidence="1">Virion</location>
    </subcellularLocation>
</comment>
<feature type="domain" description="Phage capsid-like C-terminal" evidence="3">
    <location>
        <begin position="108"/>
        <end position="392"/>
    </location>
</feature>
<keyword evidence="2" id="KW-0946">Virion</keyword>
<evidence type="ECO:0000313" key="4">
    <source>
        <dbReference type="EMBL" id="KKN69396.1"/>
    </source>
</evidence>
<dbReference type="GO" id="GO:0044423">
    <property type="term" value="C:virion component"/>
    <property type="evidence" value="ECO:0007669"/>
    <property type="project" value="UniProtKB-KW"/>
</dbReference>
<name>A0A0F9V7B4_9ZZZZ</name>
<comment type="caution">
    <text evidence="4">The sequence shown here is derived from an EMBL/GenBank/DDBJ whole genome shotgun (WGS) entry which is preliminary data.</text>
</comment>
<dbReference type="SUPFAM" id="SSF56563">
    <property type="entry name" value="Major capsid protein gp5"/>
    <property type="match status" value="1"/>
</dbReference>